<dbReference type="Pfam" id="PF01266">
    <property type="entry name" value="DAO"/>
    <property type="match status" value="1"/>
</dbReference>
<dbReference type="GO" id="GO:0005737">
    <property type="term" value="C:cytoplasm"/>
    <property type="evidence" value="ECO:0007669"/>
    <property type="project" value="TreeGrafter"/>
</dbReference>
<dbReference type="EMBL" id="QUNG01000008">
    <property type="protein sequence ID" value="REG82652.1"/>
    <property type="molecule type" value="Genomic_DNA"/>
</dbReference>
<keyword evidence="4" id="KW-1185">Reference proteome</keyword>
<reference evidence="3 4" key="1">
    <citation type="submission" date="2018-08" db="EMBL/GenBank/DDBJ databases">
        <title>Genomic Encyclopedia of Type Strains, Phase III (KMG-III): the genomes of soil and plant-associated and newly described type strains.</title>
        <authorList>
            <person name="Whitman W."/>
        </authorList>
    </citation>
    <scope>NUCLEOTIDE SEQUENCE [LARGE SCALE GENOMIC DNA]</scope>
    <source>
        <strain evidence="3 4">CECT 7375</strain>
    </source>
</reference>
<sequence length="423" mass="45865">MQDSVCDSLWRASAPAGPQLTQLEGEIEVQVAIVGGGFTGLSAALHLAQLGVSVALIEAQEVGFGGSGRNVGLVNAGVWMEPDQLDKTLGLEAGRTLYNTLAGAPELVFSLINKYHIQCETTRHGTLHAGVGKAGLTQLQRRCEQMRTRGAPVELLDTAEAQVRIGSTKFIGALFDPRAGTIQPLAYARGLAFAALKEGALLFDQSPLNSVRPSTEGWIVTTPKGQIRAEKVVLATNAYSEHGVKEQARKFVPIFYSQLASKPLSEAQLAKVLPNAEGVWDTCTVMSSFRLDQRGRLVFGGMGGEGKALSNWASQRVAELFPFLSQVEWEYAWSGKIAYSEDHLPHCQQLQHGLFSVAGYSGRGIGPGTMMGKELAEWFSGQRDSLSVPMTRLRNVPLRELKRLFYEVGAQTYHLGQKTHAID</sequence>
<accession>A0A3E0DKR0</accession>
<gene>
    <name evidence="3" type="ORF">DFP81_10886</name>
</gene>
<dbReference type="Proteomes" id="UP000256542">
    <property type="component" value="Unassembled WGS sequence"/>
</dbReference>
<keyword evidence="1" id="KW-0560">Oxidoreductase</keyword>
<dbReference type="RefSeq" id="WP_115898188.1">
    <property type="nucleotide sequence ID" value="NZ_QUNG01000008.1"/>
</dbReference>
<feature type="domain" description="FAD dependent oxidoreductase" evidence="2">
    <location>
        <begin position="31"/>
        <end position="378"/>
    </location>
</feature>
<dbReference type="InterPro" id="IPR006076">
    <property type="entry name" value="FAD-dep_OxRdtase"/>
</dbReference>
<dbReference type="OrthoDB" id="311718at2"/>
<dbReference type="Gene3D" id="3.30.9.10">
    <property type="entry name" value="D-Amino Acid Oxidase, subunit A, domain 2"/>
    <property type="match status" value="1"/>
</dbReference>
<evidence type="ECO:0000313" key="4">
    <source>
        <dbReference type="Proteomes" id="UP000256542"/>
    </source>
</evidence>
<protein>
    <submittedName>
        <fullName evidence="3">Glycine/D-amino acid oxidase-like deaminating enzyme</fullName>
    </submittedName>
</protein>
<dbReference type="AlphaFoldDB" id="A0A3E0DKR0"/>
<dbReference type="GO" id="GO:0016491">
    <property type="term" value="F:oxidoreductase activity"/>
    <property type="evidence" value="ECO:0007669"/>
    <property type="project" value="UniProtKB-KW"/>
</dbReference>
<comment type="caution">
    <text evidence="3">The sequence shown here is derived from an EMBL/GenBank/DDBJ whole genome shotgun (WGS) entry which is preliminary data.</text>
</comment>
<evidence type="ECO:0000256" key="1">
    <source>
        <dbReference type="ARBA" id="ARBA00023002"/>
    </source>
</evidence>
<evidence type="ECO:0000259" key="2">
    <source>
        <dbReference type="Pfam" id="PF01266"/>
    </source>
</evidence>
<dbReference type="SUPFAM" id="SSF51905">
    <property type="entry name" value="FAD/NAD(P)-binding domain"/>
    <property type="match status" value="1"/>
</dbReference>
<dbReference type="Gene3D" id="3.50.50.60">
    <property type="entry name" value="FAD/NAD(P)-binding domain"/>
    <property type="match status" value="1"/>
</dbReference>
<name>A0A3E0DKR0_9GAMM</name>
<dbReference type="PANTHER" id="PTHR13847:SF275">
    <property type="entry name" value="GAMMA-GLUTAMYLPUTRESCINE OXIDOREDUCTASE"/>
    <property type="match status" value="1"/>
</dbReference>
<evidence type="ECO:0000313" key="3">
    <source>
        <dbReference type="EMBL" id="REG82652.1"/>
    </source>
</evidence>
<organism evidence="3 4">
    <name type="scientific">Marinomonas pollencensis</name>
    <dbReference type="NCBI Taxonomy" id="491954"/>
    <lineage>
        <taxon>Bacteria</taxon>
        <taxon>Pseudomonadati</taxon>
        <taxon>Pseudomonadota</taxon>
        <taxon>Gammaproteobacteria</taxon>
        <taxon>Oceanospirillales</taxon>
        <taxon>Oceanospirillaceae</taxon>
        <taxon>Marinomonas</taxon>
    </lineage>
</organism>
<dbReference type="PANTHER" id="PTHR13847">
    <property type="entry name" value="SARCOSINE DEHYDROGENASE-RELATED"/>
    <property type="match status" value="1"/>
</dbReference>
<proteinExistence type="predicted"/>
<dbReference type="InterPro" id="IPR036188">
    <property type="entry name" value="FAD/NAD-bd_sf"/>
</dbReference>